<gene>
    <name evidence="1" type="ORF">KPH14_004286</name>
</gene>
<evidence type="ECO:0000313" key="1">
    <source>
        <dbReference type="EMBL" id="KAK2588256.1"/>
    </source>
</evidence>
<protein>
    <submittedName>
        <fullName evidence="1">Uncharacterized protein</fullName>
    </submittedName>
</protein>
<keyword evidence="2" id="KW-1185">Reference proteome</keyword>
<name>A0AAD9VV83_9HYME</name>
<dbReference type="Proteomes" id="UP001258017">
    <property type="component" value="Unassembled WGS sequence"/>
</dbReference>
<reference evidence="1" key="2">
    <citation type="journal article" date="2023" name="Commun. Biol.">
        <title>Intrasexual cuticular hydrocarbon dimorphism in a wasp sheds light on hydrocarbon biosynthesis genes in Hymenoptera.</title>
        <authorList>
            <person name="Moris V.C."/>
            <person name="Podsiadlowski L."/>
            <person name="Martin S."/>
            <person name="Oeyen J.P."/>
            <person name="Donath A."/>
            <person name="Petersen M."/>
            <person name="Wilbrandt J."/>
            <person name="Misof B."/>
            <person name="Liedtke D."/>
            <person name="Thamm M."/>
            <person name="Scheiner R."/>
            <person name="Schmitt T."/>
            <person name="Niehuis O."/>
        </authorList>
    </citation>
    <scope>NUCLEOTIDE SEQUENCE</scope>
    <source>
        <strain evidence="1">GBR_01_08_01A</strain>
    </source>
</reference>
<organism evidence="1 2">
    <name type="scientific">Odynerus spinipes</name>
    <dbReference type="NCBI Taxonomy" id="1348599"/>
    <lineage>
        <taxon>Eukaryota</taxon>
        <taxon>Metazoa</taxon>
        <taxon>Ecdysozoa</taxon>
        <taxon>Arthropoda</taxon>
        <taxon>Hexapoda</taxon>
        <taxon>Insecta</taxon>
        <taxon>Pterygota</taxon>
        <taxon>Neoptera</taxon>
        <taxon>Endopterygota</taxon>
        <taxon>Hymenoptera</taxon>
        <taxon>Apocrita</taxon>
        <taxon>Aculeata</taxon>
        <taxon>Vespoidea</taxon>
        <taxon>Vespidae</taxon>
        <taxon>Eumeninae</taxon>
        <taxon>Odynerus</taxon>
    </lineage>
</organism>
<comment type="caution">
    <text evidence="1">The sequence shown here is derived from an EMBL/GenBank/DDBJ whole genome shotgun (WGS) entry which is preliminary data.</text>
</comment>
<reference evidence="1" key="1">
    <citation type="submission" date="2021-08" db="EMBL/GenBank/DDBJ databases">
        <authorList>
            <person name="Misof B."/>
            <person name="Oliver O."/>
            <person name="Podsiadlowski L."/>
            <person name="Donath A."/>
            <person name="Peters R."/>
            <person name="Mayer C."/>
            <person name="Rust J."/>
            <person name="Gunkel S."/>
            <person name="Lesny P."/>
            <person name="Martin S."/>
            <person name="Oeyen J.P."/>
            <person name="Petersen M."/>
            <person name="Panagiotis P."/>
            <person name="Wilbrandt J."/>
            <person name="Tanja T."/>
        </authorList>
    </citation>
    <scope>NUCLEOTIDE SEQUENCE</scope>
    <source>
        <strain evidence="1">GBR_01_08_01A</strain>
        <tissue evidence="1">Thorax + abdomen</tissue>
    </source>
</reference>
<dbReference type="AlphaFoldDB" id="A0AAD9VV83"/>
<sequence length="115" mass="13176">MKCILVKRYSLGGSLQIRQRRADSRLEEGNWSHFHVAELIKRRFAIPIAFPPCRIRIDRNEINRNYQLPALSPIFRLTFCHWEKGIASAGQRATAKLDTAAGNEEELEKISTLLG</sequence>
<evidence type="ECO:0000313" key="2">
    <source>
        <dbReference type="Proteomes" id="UP001258017"/>
    </source>
</evidence>
<accession>A0AAD9VV83</accession>
<dbReference type="EMBL" id="JAIFRP010000006">
    <property type="protein sequence ID" value="KAK2588256.1"/>
    <property type="molecule type" value="Genomic_DNA"/>
</dbReference>
<proteinExistence type="predicted"/>